<name>A0A9D4CKF8_DREPO</name>
<dbReference type="AlphaFoldDB" id="A0A9D4CKF8"/>
<accession>A0A9D4CKF8</accession>
<proteinExistence type="predicted"/>
<gene>
    <name evidence="1" type="ORF">DPMN_052918</name>
</gene>
<evidence type="ECO:0000313" key="2">
    <source>
        <dbReference type="Proteomes" id="UP000828390"/>
    </source>
</evidence>
<dbReference type="Proteomes" id="UP000828390">
    <property type="component" value="Unassembled WGS sequence"/>
</dbReference>
<evidence type="ECO:0000313" key="1">
    <source>
        <dbReference type="EMBL" id="KAH3726994.1"/>
    </source>
</evidence>
<reference evidence="1" key="2">
    <citation type="submission" date="2020-11" db="EMBL/GenBank/DDBJ databases">
        <authorList>
            <person name="McCartney M.A."/>
            <person name="Auch B."/>
            <person name="Kono T."/>
            <person name="Mallez S."/>
            <person name="Becker A."/>
            <person name="Gohl D.M."/>
            <person name="Silverstein K.A.T."/>
            <person name="Koren S."/>
            <person name="Bechman K.B."/>
            <person name="Herman A."/>
            <person name="Abrahante J.E."/>
            <person name="Garbe J."/>
        </authorList>
    </citation>
    <scope>NUCLEOTIDE SEQUENCE</scope>
    <source>
        <strain evidence="1">Duluth1</strain>
        <tissue evidence="1">Whole animal</tissue>
    </source>
</reference>
<reference evidence="1" key="1">
    <citation type="journal article" date="2019" name="bioRxiv">
        <title>The Genome of the Zebra Mussel, Dreissena polymorpha: A Resource for Invasive Species Research.</title>
        <authorList>
            <person name="McCartney M.A."/>
            <person name="Auch B."/>
            <person name="Kono T."/>
            <person name="Mallez S."/>
            <person name="Zhang Y."/>
            <person name="Obille A."/>
            <person name="Becker A."/>
            <person name="Abrahante J.E."/>
            <person name="Garbe J."/>
            <person name="Badalamenti J.P."/>
            <person name="Herman A."/>
            <person name="Mangelson H."/>
            <person name="Liachko I."/>
            <person name="Sullivan S."/>
            <person name="Sone E.D."/>
            <person name="Koren S."/>
            <person name="Silverstein K.A.T."/>
            <person name="Beckman K.B."/>
            <person name="Gohl D.M."/>
        </authorList>
    </citation>
    <scope>NUCLEOTIDE SEQUENCE</scope>
    <source>
        <strain evidence="1">Duluth1</strain>
        <tissue evidence="1">Whole animal</tissue>
    </source>
</reference>
<organism evidence="1 2">
    <name type="scientific">Dreissena polymorpha</name>
    <name type="common">Zebra mussel</name>
    <name type="synonym">Mytilus polymorpha</name>
    <dbReference type="NCBI Taxonomy" id="45954"/>
    <lineage>
        <taxon>Eukaryota</taxon>
        <taxon>Metazoa</taxon>
        <taxon>Spiralia</taxon>
        <taxon>Lophotrochozoa</taxon>
        <taxon>Mollusca</taxon>
        <taxon>Bivalvia</taxon>
        <taxon>Autobranchia</taxon>
        <taxon>Heteroconchia</taxon>
        <taxon>Euheterodonta</taxon>
        <taxon>Imparidentia</taxon>
        <taxon>Neoheterodontei</taxon>
        <taxon>Myida</taxon>
        <taxon>Dreissenoidea</taxon>
        <taxon>Dreissenidae</taxon>
        <taxon>Dreissena</taxon>
    </lineage>
</organism>
<dbReference type="EMBL" id="JAIWYP010000012">
    <property type="protein sequence ID" value="KAH3726994.1"/>
    <property type="molecule type" value="Genomic_DNA"/>
</dbReference>
<sequence length="51" mass="5886">MLPWQALKDDLQQYMDKFDVWSAWNPAPKVRAPQGQNPVYNPMEKVGVVTP</sequence>
<keyword evidence="2" id="KW-1185">Reference proteome</keyword>
<protein>
    <submittedName>
        <fullName evidence="1">Uncharacterized protein</fullName>
    </submittedName>
</protein>
<comment type="caution">
    <text evidence="1">The sequence shown here is derived from an EMBL/GenBank/DDBJ whole genome shotgun (WGS) entry which is preliminary data.</text>
</comment>